<comment type="subcellular location">
    <subcellularLocation>
        <location evidence="1">Plastid</location>
    </subcellularLocation>
</comment>
<evidence type="ECO:0000256" key="2">
    <source>
        <dbReference type="ARBA" id="ARBA00022640"/>
    </source>
</evidence>
<reference evidence="4" key="1">
    <citation type="submission" date="2021-01" db="EMBL/GenBank/DDBJ databases">
        <authorList>
            <person name="Corre E."/>
            <person name="Pelletier E."/>
            <person name="Niang G."/>
            <person name="Scheremetjew M."/>
            <person name="Finn R."/>
            <person name="Kale V."/>
            <person name="Holt S."/>
            <person name="Cochrane G."/>
            <person name="Meng A."/>
            <person name="Brown T."/>
            <person name="Cohen L."/>
        </authorList>
    </citation>
    <scope>NUCLEOTIDE SEQUENCE</scope>
    <source>
        <strain evidence="4">RCC3387</strain>
    </source>
</reference>
<name>A0A7S2QCR7_9DINO</name>
<dbReference type="InterPro" id="IPR006843">
    <property type="entry name" value="PAP/fibrillin_dom"/>
</dbReference>
<sequence length="85" mass="9692">MRRQWVDVVRSAQAQKKVTFGDRFKNLAMKLMMGLNMPSGVEDDGTVSFEMTRPPHGHTDILYIDDKLRVTRGNRGSVVVVTRDK</sequence>
<dbReference type="GO" id="GO:0009536">
    <property type="term" value="C:plastid"/>
    <property type="evidence" value="ECO:0007669"/>
    <property type="project" value="UniProtKB-SubCell"/>
</dbReference>
<proteinExistence type="predicted"/>
<protein>
    <recommendedName>
        <fullName evidence="3">Plastid lipid-associated protein/fibrillin conserved domain-containing protein</fullName>
    </recommendedName>
</protein>
<dbReference type="EMBL" id="HBGW01089380">
    <property type="protein sequence ID" value="CAD9638890.1"/>
    <property type="molecule type" value="Transcribed_RNA"/>
</dbReference>
<evidence type="ECO:0000256" key="1">
    <source>
        <dbReference type="ARBA" id="ARBA00004474"/>
    </source>
</evidence>
<evidence type="ECO:0000259" key="3">
    <source>
        <dbReference type="Pfam" id="PF04755"/>
    </source>
</evidence>
<evidence type="ECO:0000313" key="4">
    <source>
        <dbReference type="EMBL" id="CAD9638890.1"/>
    </source>
</evidence>
<dbReference type="AlphaFoldDB" id="A0A7S2QCR7"/>
<organism evidence="4">
    <name type="scientific">Zooxanthella nutricula</name>
    <dbReference type="NCBI Taxonomy" id="1333877"/>
    <lineage>
        <taxon>Eukaryota</taxon>
        <taxon>Sar</taxon>
        <taxon>Alveolata</taxon>
        <taxon>Dinophyceae</taxon>
        <taxon>Peridiniales</taxon>
        <taxon>Peridiniales incertae sedis</taxon>
        <taxon>Zooxanthella</taxon>
    </lineage>
</organism>
<gene>
    <name evidence="4" type="ORF">BRAN1462_LOCUS56712</name>
</gene>
<keyword evidence="2" id="KW-0934">Plastid</keyword>
<accession>A0A7S2QCR7</accession>
<dbReference type="Pfam" id="PF04755">
    <property type="entry name" value="PAP_fibrillin"/>
    <property type="match status" value="1"/>
</dbReference>
<feature type="domain" description="Plastid lipid-associated protein/fibrillin conserved" evidence="3">
    <location>
        <begin position="54"/>
        <end position="81"/>
    </location>
</feature>